<dbReference type="AlphaFoldDB" id="A0A840R6R5"/>
<keyword evidence="15" id="KW-1185">Reference proteome</keyword>
<evidence type="ECO:0000256" key="8">
    <source>
        <dbReference type="ARBA" id="ARBA00023077"/>
    </source>
</evidence>
<evidence type="ECO:0000256" key="6">
    <source>
        <dbReference type="ARBA" id="ARBA00023004"/>
    </source>
</evidence>
<name>A0A840R6R5_9GAMM</name>
<dbReference type="RefSeq" id="WP_184464751.1">
    <property type="nucleotide sequence ID" value="NZ_JACHHW010000012.1"/>
</dbReference>
<dbReference type="PROSITE" id="PS52016">
    <property type="entry name" value="TONB_DEPENDENT_REC_3"/>
    <property type="match status" value="1"/>
</dbReference>
<dbReference type="Proteomes" id="UP000536640">
    <property type="component" value="Unassembled WGS sequence"/>
</dbReference>
<keyword evidence="14" id="KW-0675">Receptor</keyword>
<evidence type="ECO:0000256" key="4">
    <source>
        <dbReference type="ARBA" id="ARBA00022496"/>
    </source>
</evidence>
<evidence type="ECO:0000256" key="12">
    <source>
        <dbReference type="SAM" id="SignalP"/>
    </source>
</evidence>
<reference evidence="14 15" key="1">
    <citation type="submission" date="2020-08" db="EMBL/GenBank/DDBJ databases">
        <title>Genomic Encyclopedia of Type Strains, Phase IV (KMG-IV): sequencing the most valuable type-strain genomes for metagenomic binning, comparative biology and taxonomic classification.</title>
        <authorList>
            <person name="Goeker M."/>
        </authorList>
    </citation>
    <scope>NUCLEOTIDE SEQUENCE [LARGE SCALE GENOMIC DNA]</scope>
    <source>
        <strain evidence="14 15">DSM 25701</strain>
    </source>
</reference>
<gene>
    <name evidence="14" type="ORF">HNQ57_003298</name>
</gene>
<keyword evidence="12" id="KW-0732">Signal</keyword>
<organism evidence="14 15">
    <name type="scientific">Zhongshania antarctica</name>
    <dbReference type="NCBI Taxonomy" id="641702"/>
    <lineage>
        <taxon>Bacteria</taxon>
        <taxon>Pseudomonadati</taxon>
        <taxon>Pseudomonadota</taxon>
        <taxon>Gammaproteobacteria</taxon>
        <taxon>Cellvibrionales</taxon>
        <taxon>Spongiibacteraceae</taxon>
        <taxon>Zhongshania</taxon>
    </lineage>
</organism>
<feature type="chain" id="PRO_5032352201" evidence="12">
    <location>
        <begin position="23"/>
        <end position="782"/>
    </location>
</feature>
<evidence type="ECO:0000256" key="9">
    <source>
        <dbReference type="ARBA" id="ARBA00023136"/>
    </source>
</evidence>
<evidence type="ECO:0000313" key="15">
    <source>
        <dbReference type="Proteomes" id="UP000536640"/>
    </source>
</evidence>
<dbReference type="SUPFAM" id="SSF56935">
    <property type="entry name" value="Porins"/>
    <property type="match status" value="1"/>
</dbReference>
<evidence type="ECO:0000256" key="3">
    <source>
        <dbReference type="ARBA" id="ARBA00022452"/>
    </source>
</evidence>
<dbReference type="GO" id="GO:0006826">
    <property type="term" value="P:iron ion transport"/>
    <property type="evidence" value="ECO:0007669"/>
    <property type="project" value="UniProtKB-KW"/>
</dbReference>
<dbReference type="InterPro" id="IPR036942">
    <property type="entry name" value="Beta-barrel_TonB_sf"/>
</dbReference>
<dbReference type="PANTHER" id="PTHR32552">
    <property type="entry name" value="FERRICHROME IRON RECEPTOR-RELATED"/>
    <property type="match status" value="1"/>
</dbReference>
<feature type="domain" description="TonB-dependent receptor plug" evidence="13">
    <location>
        <begin position="56"/>
        <end position="160"/>
    </location>
</feature>
<keyword evidence="9 11" id="KW-0472">Membrane</keyword>
<evidence type="ECO:0000259" key="13">
    <source>
        <dbReference type="Pfam" id="PF07715"/>
    </source>
</evidence>
<keyword evidence="6" id="KW-0408">Iron</keyword>
<dbReference type="Pfam" id="PF07715">
    <property type="entry name" value="Plug"/>
    <property type="match status" value="1"/>
</dbReference>
<keyword evidence="10 11" id="KW-0998">Cell outer membrane</keyword>
<dbReference type="EMBL" id="JACHHW010000012">
    <property type="protein sequence ID" value="MBB5188999.1"/>
    <property type="molecule type" value="Genomic_DNA"/>
</dbReference>
<dbReference type="InterPro" id="IPR012910">
    <property type="entry name" value="Plug_dom"/>
</dbReference>
<feature type="signal peptide" evidence="12">
    <location>
        <begin position="1"/>
        <end position="22"/>
    </location>
</feature>
<dbReference type="GO" id="GO:0009279">
    <property type="term" value="C:cell outer membrane"/>
    <property type="evidence" value="ECO:0007669"/>
    <property type="project" value="UniProtKB-SubCell"/>
</dbReference>
<evidence type="ECO:0000313" key="14">
    <source>
        <dbReference type="EMBL" id="MBB5188999.1"/>
    </source>
</evidence>
<comment type="subcellular location">
    <subcellularLocation>
        <location evidence="1 11">Cell outer membrane</location>
        <topology evidence="1 11">Multi-pass membrane protein</topology>
    </subcellularLocation>
</comment>
<keyword evidence="7" id="KW-0406">Ion transport</keyword>
<keyword evidence="3 11" id="KW-1134">Transmembrane beta strand</keyword>
<comment type="similarity">
    <text evidence="11">Belongs to the TonB-dependent receptor family.</text>
</comment>
<keyword evidence="8" id="KW-0798">TonB box</keyword>
<dbReference type="Gene3D" id="2.40.170.20">
    <property type="entry name" value="TonB-dependent receptor, beta-barrel domain"/>
    <property type="match status" value="1"/>
</dbReference>
<dbReference type="InterPro" id="IPR039426">
    <property type="entry name" value="TonB-dep_rcpt-like"/>
</dbReference>
<protein>
    <submittedName>
        <fullName evidence="14">Iron complex outermembrane receptor protein</fullName>
    </submittedName>
</protein>
<evidence type="ECO:0000256" key="5">
    <source>
        <dbReference type="ARBA" id="ARBA00022692"/>
    </source>
</evidence>
<dbReference type="PANTHER" id="PTHR32552:SF81">
    <property type="entry name" value="TONB-DEPENDENT OUTER MEMBRANE RECEPTOR"/>
    <property type="match status" value="1"/>
</dbReference>
<keyword evidence="4" id="KW-0410">Iron transport</keyword>
<sequence>MRQMLKLVLVGASLVASSVTYAEGEEDRNAGGKKKSTSRLLEEVMVTAQRREENMQEVPISIQAFSNEKLDAMGVESVASLPKIVPGLTVTTQVGFTVTYLRGLGSDAFLFADPSVVNYTDGVYSPYSLGQTTNFGDVERIEVLKGPQGTLFGRNAIGGAVSITTKKPSLEGVDATFRVSRESYDKDSARGTVSFPLIEDKLGVSLSGIYSDALGHIDGRVNTSEFPDGEELPREETNAYRGKVLWVPTDWMEIQLNAYKLDQRGAGTLYSVNVNPSDLGEALGIKPEDPYKGVNNEDTAFEQTADTYYGHVSMFFDQFDLKFFGSDQYIEVYQRYDFDGSAQPIVYFEIEPGSSDAQTGEIQIISNDSSWGSDWLEWIVGMYYFESVAGFDVLKLRFTGTNLDNGDVVGLPLVPGELAGLLATLPLPTGDLETNSMLGTESYSYYSQVTVDFDEQFSLTLGGRYQEEQRRVIRSRAGLRQTDGGLLVYQDQSFETNPELETTTYAFSPKVTFNYRPAGEWAGTDALIFATWQQSTKSAAYNVINFLDFEAEKVLAEEIDAYEIGVKTLLFDDTLTLNASAFHYTVENPQVQIVSVLEGGVVNFENAGESVIQGFDIDILAQILPSFFNSLVLTANMAYLDTVYTDYKNGTGFDEDTGALEKGQDYSGSEVVRSPNYSGSVGLTQTFMTNSGPLELSVDYYYNDGFYYLASNASTSREESYGEIGARASYLLEDQNLRISAFGRNIGNAEYNISRFMTDFGALDSRAPLANYGLSLEWSFGR</sequence>
<keyword evidence="2 11" id="KW-0813">Transport</keyword>
<proteinExistence type="inferred from homology"/>
<comment type="caution">
    <text evidence="14">The sequence shown here is derived from an EMBL/GenBank/DDBJ whole genome shotgun (WGS) entry which is preliminary data.</text>
</comment>
<evidence type="ECO:0000256" key="7">
    <source>
        <dbReference type="ARBA" id="ARBA00023065"/>
    </source>
</evidence>
<accession>A0A840R6R5</accession>
<evidence type="ECO:0000256" key="1">
    <source>
        <dbReference type="ARBA" id="ARBA00004571"/>
    </source>
</evidence>
<evidence type="ECO:0000256" key="2">
    <source>
        <dbReference type="ARBA" id="ARBA00022448"/>
    </source>
</evidence>
<evidence type="ECO:0000256" key="11">
    <source>
        <dbReference type="PROSITE-ProRule" id="PRU01360"/>
    </source>
</evidence>
<evidence type="ECO:0000256" key="10">
    <source>
        <dbReference type="ARBA" id="ARBA00023237"/>
    </source>
</evidence>
<keyword evidence="5 11" id="KW-0812">Transmembrane</keyword>